<name>A0A0F9Q0I5_9ZZZZ</name>
<gene>
    <name evidence="3" type="ORF">LCGC14_1073880</name>
</gene>
<evidence type="ECO:0000256" key="1">
    <source>
        <dbReference type="ARBA" id="ARBA00023027"/>
    </source>
</evidence>
<dbReference type="EMBL" id="LAZR01004647">
    <property type="protein sequence ID" value="KKN06766.1"/>
    <property type="molecule type" value="Genomic_DNA"/>
</dbReference>
<dbReference type="InterPro" id="IPR001509">
    <property type="entry name" value="Epimerase_deHydtase"/>
</dbReference>
<dbReference type="Gene3D" id="3.40.50.720">
    <property type="entry name" value="NAD(P)-binding Rossmann-like Domain"/>
    <property type="match status" value="1"/>
</dbReference>
<sequence>MKILVTGAAGFIGYHLCEALLKRGYEVLGLDNINDYYSVDLKFDRLKQLGITKEQAEVFNHKSSSTIYGEKCTFVRMKLEDREGLPILFKQENIEIVCNLAAQAGVRHSIENPET</sequence>
<organism evidence="3">
    <name type="scientific">marine sediment metagenome</name>
    <dbReference type="NCBI Taxonomy" id="412755"/>
    <lineage>
        <taxon>unclassified sequences</taxon>
        <taxon>metagenomes</taxon>
        <taxon>ecological metagenomes</taxon>
    </lineage>
</organism>
<dbReference type="SUPFAM" id="SSF51735">
    <property type="entry name" value="NAD(P)-binding Rossmann-fold domains"/>
    <property type="match status" value="1"/>
</dbReference>
<protein>
    <recommendedName>
        <fullName evidence="2">NAD-dependent epimerase/dehydratase domain-containing protein</fullName>
    </recommendedName>
</protein>
<evidence type="ECO:0000313" key="3">
    <source>
        <dbReference type="EMBL" id="KKN06766.1"/>
    </source>
</evidence>
<reference evidence="3" key="1">
    <citation type="journal article" date="2015" name="Nature">
        <title>Complex archaea that bridge the gap between prokaryotes and eukaryotes.</title>
        <authorList>
            <person name="Spang A."/>
            <person name="Saw J.H."/>
            <person name="Jorgensen S.L."/>
            <person name="Zaremba-Niedzwiedzka K."/>
            <person name="Martijn J."/>
            <person name="Lind A.E."/>
            <person name="van Eijk R."/>
            <person name="Schleper C."/>
            <person name="Guy L."/>
            <person name="Ettema T.J."/>
        </authorList>
    </citation>
    <scope>NUCLEOTIDE SEQUENCE</scope>
</reference>
<dbReference type="PANTHER" id="PTHR43574">
    <property type="entry name" value="EPIMERASE-RELATED"/>
    <property type="match status" value="1"/>
</dbReference>
<dbReference type="AlphaFoldDB" id="A0A0F9Q0I5"/>
<evidence type="ECO:0000259" key="2">
    <source>
        <dbReference type="Pfam" id="PF01370"/>
    </source>
</evidence>
<feature type="domain" description="NAD-dependent epimerase/dehydratase" evidence="2">
    <location>
        <begin position="3"/>
        <end position="114"/>
    </location>
</feature>
<dbReference type="InterPro" id="IPR036291">
    <property type="entry name" value="NAD(P)-bd_dom_sf"/>
</dbReference>
<comment type="caution">
    <text evidence="3">The sequence shown here is derived from an EMBL/GenBank/DDBJ whole genome shotgun (WGS) entry which is preliminary data.</text>
</comment>
<accession>A0A0F9Q0I5</accession>
<dbReference type="Pfam" id="PF01370">
    <property type="entry name" value="Epimerase"/>
    <property type="match status" value="1"/>
</dbReference>
<feature type="non-terminal residue" evidence="3">
    <location>
        <position position="115"/>
    </location>
</feature>
<keyword evidence="1" id="KW-0520">NAD</keyword>
<proteinExistence type="predicted"/>